<dbReference type="GO" id="GO:0016787">
    <property type="term" value="F:hydrolase activity"/>
    <property type="evidence" value="ECO:0007669"/>
    <property type="project" value="InterPro"/>
</dbReference>
<name>A0A835VRI0_CHLIN</name>
<comment type="caution">
    <text evidence="3">The sequence shown here is derived from an EMBL/GenBank/DDBJ whole genome shotgun (WGS) entry which is preliminary data.</text>
</comment>
<dbReference type="SUPFAM" id="SSF55816">
    <property type="entry name" value="5'-nucleotidase (syn. UDP-sugar hydrolase), C-terminal domain"/>
    <property type="match status" value="2"/>
</dbReference>
<dbReference type="EMBL" id="JAEHOC010000047">
    <property type="protein sequence ID" value="KAG2426537.1"/>
    <property type="molecule type" value="Genomic_DNA"/>
</dbReference>
<dbReference type="Gene3D" id="3.90.780.10">
    <property type="entry name" value="5'-Nucleotidase, C-terminal domain"/>
    <property type="match status" value="2"/>
</dbReference>
<dbReference type="SUPFAM" id="SSF56300">
    <property type="entry name" value="Metallo-dependent phosphatases"/>
    <property type="match status" value="2"/>
</dbReference>
<dbReference type="OrthoDB" id="531680at2759"/>
<organism evidence="3 4">
    <name type="scientific">Chlamydomonas incerta</name>
    <dbReference type="NCBI Taxonomy" id="51695"/>
    <lineage>
        <taxon>Eukaryota</taxon>
        <taxon>Viridiplantae</taxon>
        <taxon>Chlorophyta</taxon>
        <taxon>core chlorophytes</taxon>
        <taxon>Chlorophyceae</taxon>
        <taxon>CS clade</taxon>
        <taxon>Chlamydomonadales</taxon>
        <taxon>Chlamydomonadaceae</taxon>
        <taxon>Chlamydomonas</taxon>
    </lineage>
</organism>
<evidence type="ECO:0000259" key="2">
    <source>
        <dbReference type="Pfam" id="PF02872"/>
    </source>
</evidence>
<feature type="domain" description="5'-Nucleotidase C-terminal" evidence="2">
    <location>
        <begin position="417"/>
        <end position="572"/>
    </location>
</feature>
<evidence type="ECO:0000256" key="1">
    <source>
        <dbReference type="ARBA" id="ARBA00006654"/>
    </source>
</evidence>
<comment type="similarity">
    <text evidence="1">Belongs to the 5'-nucleotidase family.</text>
</comment>
<dbReference type="InterPro" id="IPR036907">
    <property type="entry name" value="5'-Nucleotdase_C_sf"/>
</dbReference>
<proteinExistence type="inferred from homology"/>
<dbReference type="Gene3D" id="3.60.21.10">
    <property type="match status" value="2"/>
</dbReference>
<evidence type="ECO:0000313" key="3">
    <source>
        <dbReference type="EMBL" id="KAG2426537.1"/>
    </source>
</evidence>
<keyword evidence="4" id="KW-1185">Reference proteome</keyword>
<evidence type="ECO:0000313" key="4">
    <source>
        <dbReference type="Proteomes" id="UP000650467"/>
    </source>
</evidence>
<dbReference type="InterPro" id="IPR029052">
    <property type="entry name" value="Metallo-depent_PP-like"/>
</dbReference>
<reference evidence="3" key="1">
    <citation type="journal article" date="2020" name="bioRxiv">
        <title>Comparative genomics of Chlamydomonas.</title>
        <authorList>
            <person name="Craig R.J."/>
            <person name="Hasan A.R."/>
            <person name="Ness R.W."/>
            <person name="Keightley P.D."/>
        </authorList>
    </citation>
    <scope>NUCLEOTIDE SEQUENCE</scope>
    <source>
        <strain evidence="3">SAG 7.73</strain>
    </source>
</reference>
<dbReference type="InterPro" id="IPR008334">
    <property type="entry name" value="5'-Nucleotdase_C"/>
</dbReference>
<gene>
    <name evidence="3" type="ORF">HXX76_011762</name>
</gene>
<dbReference type="InterPro" id="IPR006179">
    <property type="entry name" value="5_nucleotidase/apyrase"/>
</dbReference>
<feature type="domain" description="5'-Nucleotidase C-terminal" evidence="2">
    <location>
        <begin position="983"/>
        <end position="1163"/>
    </location>
</feature>
<dbReference type="AlphaFoldDB" id="A0A835VRI0"/>
<dbReference type="Pfam" id="PF02872">
    <property type="entry name" value="5_nucleotid_C"/>
    <property type="match status" value="2"/>
</dbReference>
<accession>A0A835VRI0</accession>
<dbReference type="GO" id="GO:0009166">
    <property type="term" value="P:nucleotide catabolic process"/>
    <property type="evidence" value="ECO:0007669"/>
    <property type="project" value="InterPro"/>
</dbReference>
<dbReference type="PANTHER" id="PTHR11575:SF24">
    <property type="entry name" value="5'-NUCLEOTIDASE"/>
    <property type="match status" value="1"/>
</dbReference>
<dbReference type="PRINTS" id="PR01607">
    <property type="entry name" value="APYRASEFAMLY"/>
</dbReference>
<sequence length="1208" mass="122035">MVTGYAISTSAVTKASGASDRQRTWLQGQPRAGVAGVHDHAAGAEALLPARRRSLTQDAAGAAATTTIRVLHYNDLYARIEAAQAFGQACTAADEAAGICFGGMARLVSAARTARGGGVPTLTLDAGDVSSGTLWGVVYPGRNITARLQALVGVDAMVLGNQEFEAGLPALAAYLTALNASGIPALGGCNVDAALEPALSGLIRKWAVKSVGGVQVGILGYVTTDTRALTATGGLRFAEAVPAMQACVADFQRELPDVKVLIALGHAGYEVDQQVAAAVPGLALVVGGHTQTFLYGTTGLERGPALVAGDASSGQAPQGPYPTLVTGPSGDQVPVVQAGSLSRYLGKIDVTVDAAGRLLSAAGAPELLGGSGSSHPVDQDAGALAAIAEAQAPVRALETQVIGTLPAALSAAPAVMLTGEAPLGDLICDAMIWYMKNTSASVPDACLINGGAARAPLPAGNVTVADVLTALPFSNTLVVKRLRGLAIISALENGLSAAALAADGTGAVPSTGEFPQVGGLRFRWEPAARPQQRLRSVEVYNASAGAWAALQPCAWYSVVTNDYLASGGDRYASLRAAEPLDSNGAAKSLVAQEYIRAATPALPYSGPEARSARCNDTGGAACPAAAPWAAPAAAAAASCPVSLTLLHYNDVHSRLDPQTASASPCSQAEDAAGGCFGGMARIAAFVKSVRQQQGAGGAGPALVLNAGDMSLGSLYDIAHPDRRTSAAAQNAVGEDAFVLGSHDFDFGLDALVAYLRLLRAPVLVANLNASARPDLAALVRPYTVVELGNTGVRAGIVGWTDPDGQYTSKVPPVLLTPVLPAVAAAVAALQAEYGPLVNIIIGLSHTGLDKDSAVAAAVGGIDAIVGGKDQVFMYGAGNGTRGPALNLAAPDASAQRAALPYPALEGSAVVPGKEVPIVQAFYAGRYVGRLGLNFTSAGDATAWSGNPVLMGGNRSASPIAPDPAVRQLILQFAGELTTAAAEVIGTSDVTLAATRPAIRLVEVPLGNAVCDALRAYLRTYSTATGNLTGAAGAAGLATDVCLLNGGAFRANINQGNITTGGIYAVLPYGNNIAVVNVTGAQLIASLENGISATDWSDPPGRFAQVSGVAFSFDPAAPPGARLLSAALRPRSDSPQQQTPIDPCAHYLVLTNDYMAAGGDGYTDLAAAPQIESLSLSLDTALIDYVRRLQGAPLVVSSPGTGGATRGSQ</sequence>
<protein>
    <recommendedName>
        <fullName evidence="2">5'-Nucleotidase C-terminal domain-containing protein</fullName>
    </recommendedName>
</protein>
<dbReference type="PANTHER" id="PTHR11575">
    <property type="entry name" value="5'-NUCLEOTIDASE-RELATED"/>
    <property type="match status" value="1"/>
</dbReference>
<dbReference type="Proteomes" id="UP000650467">
    <property type="component" value="Unassembled WGS sequence"/>
</dbReference>